<dbReference type="PANTHER" id="PTHR24305">
    <property type="entry name" value="CYTOCHROME P450"/>
    <property type="match status" value="1"/>
</dbReference>
<protein>
    <recommendedName>
        <fullName evidence="8">Cytochrome P450</fullName>
    </recommendedName>
</protein>
<keyword evidence="5" id="KW-0349">Heme</keyword>
<evidence type="ECO:0000313" key="6">
    <source>
        <dbReference type="EMBL" id="PVV02288.1"/>
    </source>
</evidence>
<dbReference type="Proteomes" id="UP000245609">
    <property type="component" value="Unassembled WGS sequence"/>
</dbReference>
<evidence type="ECO:0000313" key="7">
    <source>
        <dbReference type="Proteomes" id="UP000245609"/>
    </source>
</evidence>
<feature type="binding site" description="axial binding residue" evidence="5">
    <location>
        <position position="453"/>
    </location>
    <ligand>
        <name>heme</name>
        <dbReference type="ChEBI" id="CHEBI:30413"/>
    </ligand>
    <ligandPart>
        <name>Fe</name>
        <dbReference type="ChEBI" id="CHEBI:18248"/>
    </ligandPart>
</feature>
<dbReference type="InterPro" id="IPR036396">
    <property type="entry name" value="Cyt_P450_sf"/>
</dbReference>
<gene>
    <name evidence="6" type="ORF">BB560_003263</name>
</gene>
<keyword evidence="4 5" id="KW-0408">Iron</keyword>
<name>A0A2T9ZCG5_9FUNG</name>
<dbReference type="PRINTS" id="PR00463">
    <property type="entry name" value="EP450I"/>
</dbReference>
<dbReference type="PANTHER" id="PTHR24305:SF235">
    <property type="entry name" value="CYTOCHROME P450 MONOOXYGENASE APDB-RELATED"/>
    <property type="match status" value="1"/>
</dbReference>
<dbReference type="Gene3D" id="1.10.630.10">
    <property type="entry name" value="Cytochrome P450"/>
    <property type="match status" value="1"/>
</dbReference>
<accession>A0A2T9ZCG5</accession>
<organism evidence="6 7">
    <name type="scientific">Smittium megazygosporum</name>
    <dbReference type="NCBI Taxonomy" id="133381"/>
    <lineage>
        <taxon>Eukaryota</taxon>
        <taxon>Fungi</taxon>
        <taxon>Fungi incertae sedis</taxon>
        <taxon>Zoopagomycota</taxon>
        <taxon>Kickxellomycotina</taxon>
        <taxon>Harpellomycetes</taxon>
        <taxon>Harpellales</taxon>
        <taxon>Legeriomycetaceae</taxon>
        <taxon>Smittium</taxon>
    </lineage>
</organism>
<dbReference type="STRING" id="133381.A0A2T9ZCG5"/>
<evidence type="ECO:0000256" key="1">
    <source>
        <dbReference type="ARBA" id="ARBA00001971"/>
    </source>
</evidence>
<dbReference type="AlphaFoldDB" id="A0A2T9ZCG5"/>
<dbReference type="SUPFAM" id="SSF48264">
    <property type="entry name" value="Cytochrome P450"/>
    <property type="match status" value="1"/>
</dbReference>
<evidence type="ECO:0000256" key="3">
    <source>
        <dbReference type="ARBA" id="ARBA00023002"/>
    </source>
</evidence>
<dbReference type="GO" id="GO:0020037">
    <property type="term" value="F:heme binding"/>
    <property type="evidence" value="ECO:0007669"/>
    <property type="project" value="InterPro"/>
</dbReference>
<dbReference type="GO" id="GO:0004497">
    <property type="term" value="F:monooxygenase activity"/>
    <property type="evidence" value="ECO:0007669"/>
    <property type="project" value="InterPro"/>
</dbReference>
<dbReference type="Pfam" id="PF00067">
    <property type="entry name" value="p450"/>
    <property type="match status" value="1"/>
</dbReference>
<dbReference type="OrthoDB" id="655030at2759"/>
<dbReference type="PRINTS" id="PR00385">
    <property type="entry name" value="P450"/>
</dbReference>
<dbReference type="GO" id="GO:0005506">
    <property type="term" value="F:iron ion binding"/>
    <property type="evidence" value="ECO:0007669"/>
    <property type="project" value="InterPro"/>
</dbReference>
<dbReference type="InterPro" id="IPR050121">
    <property type="entry name" value="Cytochrome_P450_monoxygenase"/>
</dbReference>
<dbReference type="EMBL" id="MBFS01000530">
    <property type="protein sequence ID" value="PVV02288.1"/>
    <property type="molecule type" value="Genomic_DNA"/>
</dbReference>
<keyword evidence="7" id="KW-1185">Reference proteome</keyword>
<keyword evidence="2 5" id="KW-0479">Metal-binding</keyword>
<evidence type="ECO:0000256" key="5">
    <source>
        <dbReference type="PIRSR" id="PIRSR602401-1"/>
    </source>
</evidence>
<comment type="cofactor">
    <cofactor evidence="1 5">
        <name>heme</name>
        <dbReference type="ChEBI" id="CHEBI:30413"/>
    </cofactor>
</comment>
<keyword evidence="3" id="KW-0560">Oxidoreductase</keyword>
<dbReference type="GO" id="GO:0044550">
    <property type="term" value="P:secondary metabolite biosynthetic process"/>
    <property type="evidence" value="ECO:0007669"/>
    <property type="project" value="UniProtKB-ARBA"/>
</dbReference>
<dbReference type="InterPro" id="IPR002401">
    <property type="entry name" value="Cyt_P450_E_grp-I"/>
</dbReference>
<evidence type="ECO:0000256" key="2">
    <source>
        <dbReference type="ARBA" id="ARBA00022723"/>
    </source>
</evidence>
<dbReference type="InterPro" id="IPR001128">
    <property type="entry name" value="Cyt_P450"/>
</dbReference>
<reference evidence="6 7" key="1">
    <citation type="journal article" date="2018" name="MBio">
        <title>Comparative Genomics Reveals the Core Gene Toolbox for the Fungus-Insect Symbiosis.</title>
        <authorList>
            <person name="Wang Y."/>
            <person name="Stata M."/>
            <person name="Wang W."/>
            <person name="Stajich J.E."/>
            <person name="White M.M."/>
            <person name="Moncalvo J.M."/>
        </authorList>
    </citation>
    <scope>NUCLEOTIDE SEQUENCE [LARGE SCALE GENOMIC DNA]</scope>
    <source>
        <strain evidence="6 7">SC-DP-2</strain>
    </source>
</reference>
<evidence type="ECO:0000256" key="4">
    <source>
        <dbReference type="ARBA" id="ARBA00023004"/>
    </source>
</evidence>
<dbReference type="GO" id="GO:0016705">
    <property type="term" value="F:oxidoreductase activity, acting on paired donors, with incorporation or reduction of molecular oxygen"/>
    <property type="evidence" value="ECO:0007669"/>
    <property type="project" value="InterPro"/>
</dbReference>
<proteinExistence type="predicted"/>
<sequence length="457" mass="52238">MSSQKLLGAVNSLGLNSLLELFKTSRFWFNLISAYGTYKVIYYLFLDPLRRIPGLWWSRFTDLPFRIRRFRGTQVQYTHQLHKRFGSVVRVGPHSVSVNKACDIKRILASYKFSKSKVYDNAILDAEEIFSTRKEQFNRLRRRQVGPAFSTTGLDSVEDIILDVGSRALKKKIETGIEKGNGSYTINYFDNFQSLTADIIGELAFGRPFGALESEKPSIIRLVNSTIVISVLDAFMPPVKYIPFLFKNYKSDKKQIIDFSNSCIEARRKAIENNEFSKDRIDILQMYLDAHDLDGSPIKKKELIAEIVLMLIAGTDTTSVTMTWLLHFYLMYPEVYKKVVAEIDQAFSEKSTVIRYKEARQNLPYFQATVYECMRMKPAVGGFLPRDSSSDGIQLSDHYIPPNSELLVFIDGAHNDESVWTSPKKYIPERFMGENGKELAKNLVAFSSGVRICAGRK</sequence>
<evidence type="ECO:0008006" key="8">
    <source>
        <dbReference type="Google" id="ProtNLM"/>
    </source>
</evidence>
<comment type="caution">
    <text evidence="6">The sequence shown here is derived from an EMBL/GenBank/DDBJ whole genome shotgun (WGS) entry which is preliminary data.</text>
</comment>